<keyword evidence="3" id="KW-0812">Transmembrane</keyword>
<evidence type="ECO:0000256" key="1">
    <source>
        <dbReference type="ARBA" id="ARBA00007606"/>
    </source>
</evidence>
<keyword evidence="3" id="KW-0472">Membrane</keyword>
<dbReference type="InterPro" id="IPR050258">
    <property type="entry name" value="Leguminous_Lectin"/>
</dbReference>
<reference evidence="5" key="1">
    <citation type="submission" date="2010-04" db="EMBL/GenBank/DDBJ databases">
        <authorList>
            <person name="Reid K.E."/>
            <person name="Liao N."/>
            <person name="Chan S."/>
            <person name="Docking R."/>
            <person name="Taylor G."/>
            <person name="Moore R."/>
            <person name="Mayo M."/>
            <person name="Munro S."/>
            <person name="King J."/>
            <person name="Yanchuk A."/>
            <person name="Holt R."/>
            <person name="Jones S."/>
            <person name="Marra M."/>
            <person name="Ritland C.E."/>
            <person name="Ritland K."/>
            <person name="Bohlmann J."/>
        </authorList>
    </citation>
    <scope>NUCLEOTIDE SEQUENCE</scope>
    <source>
        <tissue evidence="5">Bud</tissue>
    </source>
</reference>
<name>D5AC10_PICSI</name>
<keyword evidence="3" id="KW-1133">Transmembrane helix</keyword>
<protein>
    <recommendedName>
        <fullName evidence="4">Legume lectin domain-containing protein</fullName>
    </recommendedName>
</protein>
<proteinExistence type="evidence at transcript level"/>
<comment type="similarity">
    <text evidence="1">Belongs to the leguminous lectin family.</text>
</comment>
<evidence type="ECO:0000256" key="3">
    <source>
        <dbReference type="SAM" id="Phobius"/>
    </source>
</evidence>
<dbReference type="AlphaFoldDB" id="D5AC10"/>
<dbReference type="Gene3D" id="2.60.120.200">
    <property type="match status" value="1"/>
</dbReference>
<feature type="transmembrane region" description="Helical" evidence="3">
    <location>
        <begin position="150"/>
        <end position="174"/>
    </location>
</feature>
<keyword evidence="2" id="KW-0430">Lectin</keyword>
<sequence>MAPISSEPPPANLSSTMWLGLFNTSANGTALSQTVAVEFDSNRVGIEVNNISSVANYSLPRNQSLNNGNITWDAWIEYNATGMALSVFLANVSSKPVKPILQADEINFSQILPRDVVVGFSASTTEGKISMISWKFSSQTPRSRKTPVTVIVFTMMLTTSAIISAFALTCSLLLRCVCR</sequence>
<dbReference type="InterPro" id="IPR019825">
    <property type="entry name" value="Lectin_legB_Mn/Ca_BS"/>
</dbReference>
<evidence type="ECO:0000256" key="2">
    <source>
        <dbReference type="ARBA" id="ARBA00022734"/>
    </source>
</evidence>
<feature type="domain" description="Legume lectin" evidence="4">
    <location>
        <begin position="10"/>
        <end position="145"/>
    </location>
</feature>
<dbReference type="PROSITE" id="PS00307">
    <property type="entry name" value="LECTIN_LEGUME_BETA"/>
    <property type="match status" value="1"/>
</dbReference>
<dbReference type="InterPro" id="IPR001220">
    <property type="entry name" value="Legume_lectin_dom"/>
</dbReference>
<evidence type="ECO:0000259" key="4">
    <source>
        <dbReference type="Pfam" id="PF00139"/>
    </source>
</evidence>
<dbReference type="PANTHER" id="PTHR32401">
    <property type="entry name" value="CONCANAVALIN A-LIKE LECTIN FAMILY PROTEIN"/>
    <property type="match status" value="1"/>
</dbReference>
<organism evidence="5">
    <name type="scientific">Picea sitchensis</name>
    <name type="common">Sitka spruce</name>
    <name type="synonym">Pinus sitchensis</name>
    <dbReference type="NCBI Taxonomy" id="3332"/>
    <lineage>
        <taxon>Eukaryota</taxon>
        <taxon>Viridiplantae</taxon>
        <taxon>Streptophyta</taxon>
        <taxon>Embryophyta</taxon>
        <taxon>Tracheophyta</taxon>
        <taxon>Spermatophyta</taxon>
        <taxon>Pinopsida</taxon>
        <taxon>Pinidae</taxon>
        <taxon>Conifers I</taxon>
        <taxon>Pinales</taxon>
        <taxon>Pinaceae</taxon>
        <taxon>Picea</taxon>
    </lineage>
</organism>
<dbReference type="EMBL" id="BT123780">
    <property type="protein sequence ID" value="ADE77079.1"/>
    <property type="molecule type" value="mRNA"/>
</dbReference>
<dbReference type="PANTHER" id="PTHR32401:SF49">
    <property type="entry name" value="OS10G0129200 PROTEIN"/>
    <property type="match status" value="1"/>
</dbReference>
<dbReference type="GO" id="GO:0030246">
    <property type="term" value="F:carbohydrate binding"/>
    <property type="evidence" value="ECO:0007669"/>
    <property type="project" value="UniProtKB-KW"/>
</dbReference>
<dbReference type="SUPFAM" id="SSF49899">
    <property type="entry name" value="Concanavalin A-like lectins/glucanases"/>
    <property type="match status" value="1"/>
</dbReference>
<evidence type="ECO:0000313" key="5">
    <source>
        <dbReference type="EMBL" id="ADE77079.1"/>
    </source>
</evidence>
<dbReference type="Pfam" id="PF00139">
    <property type="entry name" value="Lectin_legB"/>
    <property type="match status" value="1"/>
</dbReference>
<dbReference type="InterPro" id="IPR013320">
    <property type="entry name" value="ConA-like_dom_sf"/>
</dbReference>
<accession>D5AC10</accession>